<evidence type="ECO:0000256" key="7">
    <source>
        <dbReference type="PROSITE-ProRule" id="PRU01077"/>
    </source>
</evidence>
<feature type="coiled-coil region" evidence="8">
    <location>
        <begin position="224"/>
        <end position="251"/>
    </location>
</feature>
<feature type="domain" description="SH3" evidence="10">
    <location>
        <begin position="927"/>
        <end position="999"/>
    </location>
</feature>
<evidence type="ECO:0000256" key="2">
    <source>
        <dbReference type="ARBA" id="ARBA00022443"/>
    </source>
</evidence>
<evidence type="ECO:0000256" key="9">
    <source>
        <dbReference type="SAM" id="MobiDB-lite"/>
    </source>
</evidence>
<evidence type="ECO:0000256" key="4">
    <source>
        <dbReference type="ARBA" id="ARBA00022553"/>
    </source>
</evidence>
<evidence type="ECO:0000256" key="6">
    <source>
        <dbReference type="PROSITE-ProRule" id="PRU00192"/>
    </source>
</evidence>
<dbReference type="EMBL" id="SGPL01000038">
    <property type="protein sequence ID" value="THH19699.1"/>
    <property type="molecule type" value="Genomic_DNA"/>
</dbReference>
<feature type="compositionally biased region" description="Low complexity" evidence="9">
    <location>
        <begin position="791"/>
        <end position="805"/>
    </location>
</feature>
<dbReference type="Pfam" id="PF00018">
    <property type="entry name" value="SH3_1"/>
    <property type="match status" value="1"/>
</dbReference>
<dbReference type="PANTHER" id="PTHR23065:SF7">
    <property type="entry name" value="NOSTRIN, ISOFORM H"/>
    <property type="match status" value="1"/>
</dbReference>
<dbReference type="GO" id="GO:0120104">
    <property type="term" value="C:mitotic actomyosin contractile ring, proximal layer"/>
    <property type="evidence" value="ECO:0007669"/>
    <property type="project" value="TreeGrafter"/>
</dbReference>
<dbReference type="Gene3D" id="2.30.30.40">
    <property type="entry name" value="SH3 Domains"/>
    <property type="match status" value="1"/>
</dbReference>
<dbReference type="CDD" id="cd00174">
    <property type="entry name" value="SH3"/>
    <property type="match status" value="1"/>
</dbReference>
<evidence type="ECO:0000259" key="11">
    <source>
        <dbReference type="PROSITE" id="PS51741"/>
    </source>
</evidence>
<dbReference type="SUPFAM" id="SSF56300">
    <property type="entry name" value="Metallo-dependent phosphatases"/>
    <property type="match status" value="1"/>
</dbReference>
<keyword evidence="13" id="KW-1185">Reference proteome</keyword>
<evidence type="ECO:0000256" key="1">
    <source>
        <dbReference type="ARBA" id="ARBA00004245"/>
    </source>
</evidence>
<feature type="compositionally biased region" description="Polar residues" evidence="9">
    <location>
        <begin position="759"/>
        <end position="783"/>
    </location>
</feature>
<dbReference type="GO" id="GO:0016788">
    <property type="term" value="F:hydrolase activity, acting on ester bonds"/>
    <property type="evidence" value="ECO:0007669"/>
    <property type="project" value="InterPro"/>
</dbReference>
<dbReference type="InterPro" id="IPR001452">
    <property type="entry name" value="SH3_domain"/>
</dbReference>
<dbReference type="InterPro" id="IPR031160">
    <property type="entry name" value="F_BAR_dom"/>
</dbReference>
<dbReference type="PROSITE" id="PS51741">
    <property type="entry name" value="F_BAR"/>
    <property type="match status" value="1"/>
</dbReference>
<dbReference type="SUPFAM" id="SSF55816">
    <property type="entry name" value="5'-nucleotidase (syn. UDP-sugar hydrolase), C-terminal domain"/>
    <property type="match status" value="1"/>
</dbReference>
<dbReference type="Pfam" id="PF00611">
    <property type="entry name" value="FCH"/>
    <property type="match status" value="1"/>
</dbReference>
<dbReference type="Gene3D" id="3.90.780.10">
    <property type="entry name" value="5'-Nucleotidase, C-terminal domain"/>
    <property type="match status" value="2"/>
</dbReference>
<accession>A0A4S4M3N3</accession>
<dbReference type="InterPro" id="IPR053828">
    <property type="entry name" value="Nucleosidase_C"/>
</dbReference>
<dbReference type="Gene3D" id="3.60.21.10">
    <property type="match status" value="2"/>
</dbReference>
<evidence type="ECO:0008006" key="14">
    <source>
        <dbReference type="Google" id="ProtNLM"/>
    </source>
</evidence>
<comment type="subcellular location">
    <subcellularLocation>
        <location evidence="1">Cytoplasm</location>
        <location evidence="1">Cytoskeleton</location>
    </subcellularLocation>
</comment>
<evidence type="ECO:0000256" key="8">
    <source>
        <dbReference type="SAM" id="Coils"/>
    </source>
</evidence>
<dbReference type="GO" id="GO:0046872">
    <property type="term" value="F:metal ion binding"/>
    <property type="evidence" value="ECO:0007669"/>
    <property type="project" value="InterPro"/>
</dbReference>
<feature type="domain" description="F-BAR" evidence="11">
    <location>
        <begin position="65"/>
        <end position="318"/>
    </location>
</feature>
<feature type="compositionally biased region" description="Polar residues" evidence="9">
    <location>
        <begin position="848"/>
        <end position="860"/>
    </location>
</feature>
<feature type="region of interest" description="Disordered" evidence="9">
    <location>
        <begin position="458"/>
        <end position="488"/>
    </location>
</feature>
<dbReference type="GO" id="GO:0000166">
    <property type="term" value="F:nucleotide binding"/>
    <property type="evidence" value="ECO:0007669"/>
    <property type="project" value="InterPro"/>
</dbReference>
<feature type="region of interest" description="Disordered" evidence="9">
    <location>
        <begin position="601"/>
        <end position="915"/>
    </location>
</feature>
<dbReference type="GO" id="GO:0009166">
    <property type="term" value="P:nucleotide catabolic process"/>
    <property type="evidence" value="ECO:0007669"/>
    <property type="project" value="InterPro"/>
</dbReference>
<feature type="compositionally biased region" description="Polar residues" evidence="9">
    <location>
        <begin position="471"/>
        <end position="480"/>
    </location>
</feature>
<organism evidence="12 13">
    <name type="scientific">Bondarzewia mesenterica</name>
    <dbReference type="NCBI Taxonomy" id="1095465"/>
    <lineage>
        <taxon>Eukaryota</taxon>
        <taxon>Fungi</taxon>
        <taxon>Dikarya</taxon>
        <taxon>Basidiomycota</taxon>
        <taxon>Agaricomycotina</taxon>
        <taxon>Agaricomycetes</taxon>
        <taxon>Russulales</taxon>
        <taxon>Bondarzewiaceae</taxon>
        <taxon>Bondarzewia</taxon>
    </lineage>
</organism>
<gene>
    <name evidence="12" type="ORF">EW146_g1541</name>
</gene>
<name>A0A4S4M3N3_9AGAM</name>
<dbReference type="PANTHER" id="PTHR23065">
    <property type="entry name" value="PROLINE-SERINE-THREONINE PHOSPHATASE INTERACTING PROTEIN 1"/>
    <property type="match status" value="1"/>
</dbReference>
<evidence type="ECO:0000259" key="10">
    <source>
        <dbReference type="PROSITE" id="PS50002"/>
    </source>
</evidence>
<feature type="compositionally biased region" description="Low complexity" evidence="9">
    <location>
        <begin position="870"/>
        <end position="880"/>
    </location>
</feature>
<feature type="compositionally biased region" description="Pro residues" evidence="9">
    <location>
        <begin position="807"/>
        <end position="823"/>
    </location>
</feature>
<dbReference type="Proteomes" id="UP000310158">
    <property type="component" value="Unassembled WGS sequence"/>
</dbReference>
<evidence type="ECO:0000256" key="5">
    <source>
        <dbReference type="ARBA" id="ARBA00023212"/>
    </source>
</evidence>
<dbReference type="SMART" id="SM00326">
    <property type="entry name" value="SH3"/>
    <property type="match status" value="1"/>
</dbReference>
<feature type="compositionally biased region" description="Polar residues" evidence="9">
    <location>
        <begin position="354"/>
        <end position="375"/>
    </location>
</feature>
<dbReference type="GO" id="GO:0009898">
    <property type="term" value="C:cytoplasmic side of plasma membrane"/>
    <property type="evidence" value="ECO:0007669"/>
    <property type="project" value="TreeGrafter"/>
</dbReference>
<keyword evidence="5" id="KW-0206">Cytoskeleton</keyword>
<reference evidence="12 13" key="1">
    <citation type="submission" date="2019-02" db="EMBL/GenBank/DDBJ databases">
        <title>Genome sequencing of the rare red list fungi Bondarzewia mesenterica.</title>
        <authorList>
            <person name="Buettner E."/>
            <person name="Kellner H."/>
        </authorList>
    </citation>
    <scope>NUCLEOTIDE SEQUENCE [LARGE SCALE GENOMIC DNA]</scope>
    <source>
        <strain evidence="12 13">DSM 108281</strain>
    </source>
</reference>
<comment type="caution">
    <text evidence="12">The sequence shown here is derived from an EMBL/GenBank/DDBJ whole genome shotgun (WGS) entry which is preliminary data.</text>
</comment>
<dbReference type="PROSITE" id="PS00785">
    <property type="entry name" value="5_NUCLEOTIDASE_1"/>
    <property type="match status" value="1"/>
</dbReference>
<dbReference type="InterPro" id="IPR036028">
    <property type="entry name" value="SH3-like_dom_sf"/>
</dbReference>
<feature type="compositionally biased region" description="Low complexity" evidence="9">
    <location>
        <begin position="729"/>
        <end position="758"/>
    </location>
</feature>
<dbReference type="SUPFAM" id="SSF50044">
    <property type="entry name" value="SH3-domain"/>
    <property type="match status" value="1"/>
</dbReference>
<dbReference type="InterPro" id="IPR027267">
    <property type="entry name" value="AH/BAR_dom_sf"/>
</dbReference>
<dbReference type="SMART" id="SM00055">
    <property type="entry name" value="FCH"/>
    <property type="match status" value="1"/>
</dbReference>
<feature type="compositionally biased region" description="Low complexity" evidence="9">
    <location>
        <begin position="665"/>
        <end position="684"/>
    </location>
</feature>
<keyword evidence="7 8" id="KW-0175">Coiled coil</keyword>
<dbReference type="OrthoDB" id="19092at2759"/>
<feature type="region of interest" description="Disordered" evidence="9">
    <location>
        <begin position="502"/>
        <end position="540"/>
    </location>
</feature>
<dbReference type="GO" id="GO:0005543">
    <property type="term" value="F:phospholipid binding"/>
    <property type="evidence" value="ECO:0007669"/>
    <property type="project" value="TreeGrafter"/>
</dbReference>
<feature type="compositionally biased region" description="Polar residues" evidence="9">
    <location>
        <begin position="404"/>
        <end position="437"/>
    </location>
</feature>
<dbReference type="PROSITE" id="PS50002">
    <property type="entry name" value="SH3"/>
    <property type="match status" value="1"/>
</dbReference>
<keyword evidence="2 6" id="KW-0728">SH3 domain</keyword>
<dbReference type="InterPro" id="IPR001060">
    <property type="entry name" value="FCH_dom"/>
</dbReference>
<evidence type="ECO:0000313" key="12">
    <source>
        <dbReference type="EMBL" id="THH19699.1"/>
    </source>
</evidence>
<evidence type="ECO:0000313" key="13">
    <source>
        <dbReference type="Proteomes" id="UP000310158"/>
    </source>
</evidence>
<feature type="compositionally biased region" description="Polar residues" evidence="9">
    <location>
        <begin position="685"/>
        <end position="707"/>
    </location>
</feature>
<protein>
    <recommendedName>
        <fullName evidence="14">SH3 domain-containing protein</fullName>
    </recommendedName>
</protein>
<evidence type="ECO:0000256" key="3">
    <source>
        <dbReference type="ARBA" id="ARBA00022490"/>
    </source>
</evidence>
<keyword evidence="3" id="KW-0963">Cytoplasm</keyword>
<sequence>MSLRLGSARAVSLIASTVAFVYFQPDLFPLTHDDFTTMTARRQASTTSLSKYARAGSPDLAARSSDFCNAFWGLGDGGVDVLFARMRGAGRTTEELRNFWKERALIEEDYAKRMAKLAKMVVGRDEIGELRNSLDTLRSETDKQSAFHLQLAQQIRNDLEGPAGTFIARQTQHRKAYQAGIEKQFKIKQAQEAHVSKAREKYEADCVRINALTAQSTLVQGKELEQMTRKLEKTQQTVKAYERDFANFARALQDTTSKWEQEWKTFCDSCQDLEEERMEFMKDNIWAYANAVSIVCVSDDESCERLRLALEQFEPEKDQENFVRDYGTGDAIPDPPQFINYSSEGVSLPSSSSRPTTRPAQFARSSQRVNRLSSAQPPPQEEEQLVNTAGIGAGGRGTAPPADSATNINRSQNQSRASTRGQTNGNGGMASSPSSQVEGAPAMVNPTTHKTMLKVGGNAYEVDPNKDPRQQGGSRSNGPPTNVGDETDPMVKAMTNLRSAAGTIRRGTGDNLNPPGSSVSSPSKALTPPANASPIHPKQRDYRNSAELVVGAYPTAAAGSSRPSSPSPPTASFMQPPRHASVPHVDTALEDYQQSFPGEIQARRSRSNSRRGSYNGPPQQPLPGPQRNGSHGQTLERPVSREGRVGIGANGRSPSPSLHHPAIQSSLSVSPGSHSRSVSPASGHTSGANLDYNNSYSSQQRPQSRNSVGIALDPSGKVSMDSMADSYMQQQQQQQRQQLQQQPPYQTHAQQVQQQQQQLHAPSAQSVQRRTSVNRGYGMQQQAPPGAYAVQQHPQNQGYQPQTQPSYAPPPAHTPVYAPPPTHPYAAPQGRVFQPPPQHSGYAPPNGASGNLQRGQSTSGADYYHTPSHQNYGSQQQQQLGYGGYRAVSPGPINRSPSPQPMALSQPPHQQQPIMPPTRQYTEDGRGVLFYVKALYDYTATIPEEFDFQAGDIIAVIATPEDGWWSGELLDEARRLLGSSDLGPSTGWLATILCIDVRTFFDSNVLSDIGVLHKYISVGRFLHSLDIWRGVLVVLQPARCLAMPAVTAAERIRGDSCTHWHAESRTQFIIAMDVPLAIERYSKLTRIDVSYMPLPYGQAFAILSSAIRSCLGLAGQATKCFASACVVAAAIMKLSLAFIIGALIGGMQWVGACGDDHDHTHLIKRAVPQVPLTPPSRPLQWGDLNIIHTTDSHGWLLGHQKSSFPEPNYSGDFGDFASFERDVDLLLVDSGDLHDGTGLSDGFPPGGVDAHESNKFFEQLPYDVLAIGKCVAINLLGRRVTSLGVLFDFTGNDVNTTVQKVEDMVKEQWFAEAIKEEPDLFLLVGHMPVSRDNWPTVFNAVRAVHPTTPILILGGHTHIRDCLQFDGRSMALESGRYMETVGWMSVNLNENNAHSNLTFSRRYLDPNRVTYEASEAITKGLNQIAENFDLSFMFGIAPQDYTLTRDPYPSNGSLLSLFIEQATPVALAVNNSRASIPNIIISNSGGLRFDLYSGNFTKNDQLTSSPFTDAYLYIPDVPFSVANQVLPTLNNAGANERKRALDEVFTKREEEAYRRGEVGMIYRRWLEEMDRRSGEEKRSAGNLTLGYVTQDSCPGVGDDILHSPLPFYSTPDFIGSATANVTGDTPIDLVFIDFIEDQLLEVLNGLQNTTTYTDADVKSYSTLLSDEVLGVFAQEKWN</sequence>
<feature type="compositionally biased region" description="Polar residues" evidence="9">
    <location>
        <begin position="510"/>
        <end position="524"/>
    </location>
</feature>
<dbReference type="InterPro" id="IPR036907">
    <property type="entry name" value="5'-Nucleotdase_C_sf"/>
</dbReference>
<dbReference type="Gene3D" id="1.20.1270.60">
    <property type="entry name" value="Arfaptin homology (AH) domain/BAR domain"/>
    <property type="match status" value="1"/>
</dbReference>
<dbReference type="InterPro" id="IPR029052">
    <property type="entry name" value="Metallo-depent_PP-like"/>
</dbReference>
<dbReference type="InterPro" id="IPR006146">
    <property type="entry name" value="5'-Nucleotdase_CS"/>
</dbReference>
<feature type="region of interest" description="Disordered" evidence="9">
    <location>
        <begin position="319"/>
        <end position="442"/>
    </location>
</feature>
<feature type="compositionally biased region" description="Low complexity" evidence="9">
    <location>
        <begin position="342"/>
        <end position="353"/>
    </location>
</feature>
<keyword evidence="4" id="KW-0597">Phosphoprotein</keyword>
<dbReference type="SUPFAM" id="SSF103657">
    <property type="entry name" value="BAR/IMD domain-like"/>
    <property type="match status" value="1"/>
</dbReference>
<dbReference type="Pfam" id="PF21953">
    <property type="entry name" value="NadN_nucleosid_C"/>
    <property type="match status" value="1"/>
</dbReference>
<dbReference type="GO" id="GO:0030036">
    <property type="term" value="P:actin cytoskeleton organization"/>
    <property type="evidence" value="ECO:0007669"/>
    <property type="project" value="UniProtKB-ARBA"/>
</dbReference>
<proteinExistence type="predicted"/>
<dbReference type="CDD" id="cd07651">
    <property type="entry name" value="F-BAR_PombeCdc15_like"/>
    <property type="match status" value="1"/>
</dbReference>
<feature type="region of interest" description="Disordered" evidence="9">
    <location>
        <begin position="556"/>
        <end position="580"/>
    </location>
</feature>